<protein>
    <recommendedName>
        <fullName evidence="4">Rod shape-determining protein MreD</fullName>
    </recommendedName>
</protein>
<evidence type="ECO:0000313" key="3">
    <source>
        <dbReference type="Proteomes" id="UP000066549"/>
    </source>
</evidence>
<keyword evidence="1" id="KW-0472">Membrane</keyword>
<proteinExistence type="predicted"/>
<name>A0A0H4JBN7_9PROT</name>
<reference evidence="2 3" key="1">
    <citation type="submission" date="2015-03" db="EMBL/GenBank/DDBJ databases">
        <title>Comparative analysis of the OM43 clade including a novel species from Red Sea uncovers genomic and metabolic diversity among marine methylotrophs.</title>
        <authorList>
            <person name="Jimenez-Infante F."/>
            <person name="Ngugi D.K."/>
            <person name="Vinu M."/>
            <person name="Alam I."/>
            <person name="Kamau A."/>
            <person name="Blom J."/>
            <person name="Bajic V.B."/>
            <person name="Stingl U."/>
        </authorList>
    </citation>
    <scope>NUCLEOTIDE SEQUENCE [LARGE SCALE GENOMIC DNA]</scope>
    <source>
        <strain evidence="2 3">MBRSH7</strain>
    </source>
</reference>
<gene>
    <name evidence="2" type="ORF">VI33_04070</name>
</gene>
<feature type="transmembrane region" description="Helical" evidence="1">
    <location>
        <begin position="66"/>
        <end position="85"/>
    </location>
</feature>
<feature type="transmembrane region" description="Helical" evidence="1">
    <location>
        <begin position="97"/>
        <end position="115"/>
    </location>
</feature>
<evidence type="ECO:0008006" key="4">
    <source>
        <dbReference type="Google" id="ProtNLM"/>
    </source>
</evidence>
<organism evidence="2 3">
    <name type="scientific">Methylophilales bacterium MBRS-H7</name>
    <dbReference type="NCBI Taxonomy" id="1623450"/>
    <lineage>
        <taxon>Bacteria</taxon>
        <taxon>Pseudomonadati</taxon>
        <taxon>Pseudomonadota</taxon>
        <taxon>Betaproteobacteria</taxon>
        <taxon>Nitrosomonadales</taxon>
        <taxon>OM43 clade</taxon>
    </lineage>
</organism>
<feature type="transmembrane region" description="Helical" evidence="1">
    <location>
        <begin position="6"/>
        <end position="27"/>
    </location>
</feature>
<dbReference type="Proteomes" id="UP000066549">
    <property type="component" value="Chromosome"/>
</dbReference>
<sequence>MIKFFQIKLFALSALLTLLASLFDIFYPTISLIIAFFIYCFFVSTDGFKFFCVLISGFLFDGFFNFNFGTCNLIFLSLVFFDLTLKKFISIKKKQINYYFLLLIVLGQLIFLLLHPLSQNFIPYLLINSSLSIIYLILLIRYAK</sequence>
<evidence type="ECO:0000256" key="1">
    <source>
        <dbReference type="SAM" id="Phobius"/>
    </source>
</evidence>
<keyword evidence="3" id="KW-1185">Reference proteome</keyword>
<dbReference type="AlphaFoldDB" id="A0A0H4JBN7"/>
<dbReference type="EMBL" id="CP011002">
    <property type="protein sequence ID" value="AKO65897.1"/>
    <property type="molecule type" value="Genomic_DNA"/>
</dbReference>
<feature type="transmembrane region" description="Helical" evidence="1">
    <location>
        <begin position="121"/>
        <end position="140"/>
    </location>
</feature>
<keyword evidence="1" id="KW-0812">Transmembrane</keyword>
<accession>A0A0H4JBN7</accession>
<keyword evidence="1" id="KW-1133">Transmembrane helix</keyword>
<evidence type="ECO:0000313" key="2">
    <source>
        <dbReference type="EMBL" id="AKO65897.1"/>
    </source>
</evidence>